<dbReference type="SMART" id="SM00028">
    <property type="entry name" value="TPR"/>
    <property type="match status" value="3"/>
</dbReference>
<dbReference type="SMART" id="SM00220">
    <property type="entry name" value="S_TKc"/>
    <property type="match status" value="1"/>
</dbReference>
<keyword evidence="6" id="KW-0963">Cytoplasm</keyword>
<dbReference type="Gene3D" id="3.30.200.20">
    <property type="entry name" value="Phosphorylase Kinase, domain 1"/>
    <property type="match status" value="1"/>
</dbReference>
<evidence type="ECO:0000256" key="6">
    <source>
        <dbReference type="ARBA" id="ARBA00022490"/>
    </source>
</evidence>
<dbReference type="Proteomes" id="UP000719412">
    <property type="component" value="Unassembled WGS sequence"/>
</dbReference>
<reference evidence="26" key="1">
    <citation type="journal article" date="2020" name="J Insects Food Feed">
        <title>The yellow mealworm (Tenebrio molitor) genome: a resource for the emerging insects as food and feed industry.</title>
        <authorList>
            <person name="Eriksson T."/>
            <person name="Andere A."/>
            <person name="Kelstrup H."/>
            <person name="Emery V."/>
            <person name="Picard C."/>
        </authorList>
    </citation>
    <scope>NUCLEOTIDE SEQUENCE</scope>
    <source>
        <strain evidence="26">Stoneville</strain>
        <tissue evidence="26">Whole head</tissue>
    </source>
</reference>
<evidence type="ECO:0000256" key="5">
    <source>
        <dbReference type="ARBA" id="ARBA00022473"/>
    </source>
</evidence>
<evidence type="ECO:0000256" key="18">
    <source>
        <dbReference type="ARBA" id="ARBA00048367"/>
    </source>
</evidence>
<evidence type="ECO:0000256" key="14">
    <source>
        <dbReference type="ARBA" id="ARBA00023242"/>
    </source>
</evidence>
<evidence type="ECO:0000256" key="4">
    <source>
        <dbReference type="ARBA" id="ARBA00006485"/>
    </source>
</evidence>
<protein>
    <recommendedName>
        <fullName evidence="19">peptidylprolyl isomerase</fullName>
        <ecNumber evidence="19">5.2.1.8</ecNumber>
    </recommendedName>
</protein>
<comment type="catalytic activity">
    <reaction evidence="17">
        <text>L-threonyl-[protein] + ATP = O-phospho-L-threonyl-[protein] + ADP + H(+)</text>
        <dbReference type="Rhea" id="RHEA:46608"/>
        <dbReference type="Rhea" id="RHEA-COMP:11060"/>
        <dbReference type="Rhea" id="RHEA-COMP:11605"/>
        <dbReference type="ChEBI" id="CHEBI:15378"/>
        <dbReference type="ChEBI" id="CHEBI:30013"/>
        <dbReference type="ChEBI" id="CHEBI:30616"/>
        <dbReference type="ChEBI" id="CHEBI:61977"/>
        <dbReference type="ChEBI" id="CHEBI:456216"/>
        <dbReference type="EC" id="2.7.11.22"/>
    </reaction>
</comment>
<dbReference type="Pfam" id="PF00254">
    <property type="entry name" value="FKBP_C"/>
    <property type="match status" value="1"/>
</dbReference>
<keyword evidence="23" id="KW-1133">Transmembrane helix</keyword>
<evidence type="ECO:0000256" key="12">
    <source>
        <dbReference type="ARBA" id="ARBA00022840"/>
    </source>
</evidence>
<feature type="transmembrane region" description="Helical" evidence="23">
    <location>
        <begin position="640"/>
        <end position="661"/>
    </location>
</feature>
<name>A0A8J6HP40_TENMO</name>
<evidence type="ECO:0000256" key="22">
    <source>
        <dbReference type="SAM" id="MobiDB-lite"/>
    </source>
</evidence>
<reference evidence="26" key="2">
    <citation type="submission" date="2021-08" db="EMBL/GenBank/DDBJ databases">
        <authorList>
            <person name="Eriksson T."/>
        </authorList>
    </citation>
    <scope>NUCLEOTIDE SEQUENCE</scope>
    <source>
        <strain evidence="26">Stoneville</strain>
        <tissue evidence="26">Whole head</tissue>
    </source>
</reference>
<evidence type="ECO:0000256" key="13">
    <source>
        <dbReference type="ARBA" id="ARBA00023069"/>
    </source>
</evidence>
<keyword evidence="13" id="KW-0969">Cilium</keyword>
<evidence type="ECO:0000256" key="23">
    <source>
        <dbReference type="SAM" id="Phobius"/>
    </source>
</evidence>
<organism evidence="26 27">
    <name type="scientific">Tenebrio molitor</name>
    <name type="common">Yellow mealworm beetle</name>
    <dbReference type="NCBI Taxonomy" id="7067"/>
    <lineage>
        <taxon>Eukaryota</taxon>
        <taxon>Metazoa</taxon>
        <taxon>Ecdysozoa</taxon>
        <taxon>Arthropoda</taxon>
        <taxon>Hexapoda</taxon>
        <taxon>Insecta</taxon>
        <taxon>Pterygota</taxon>
        <taxon>Neoptera</taxon>
        <taxon>Endopterygota</taxon>
        <taxon>Coleoptera</taxon>
        <taxon>Polyphaga</taxon>
        <taxon>Cucujiformia</taxon>
        <taxon>Tenebrionidae</taxon>
        <taxon>Tenebrio</taxon>
    </lineage>
</organism>
<dbReference type="InterPro" id="IPR048002">
    <property type="entry name" value="CDK20-like_STKc"/>
</dbReference>
<keyword evidence="9" id="KW-0808">Transferase</keyword>
<evidence type="ECO:0000256" key="17">
    <source>
        <dbReference type="ARBA" id="ARBA00047811"/>
    </source>
</evidence>
<keyword evidence="27" id="KW-1185">Reference proteome</keyword>
<evidence type="ECO:0000256" key="2">
    <source>
        <dbReference type="ARBA" id="ARBA00004138"/>
    </source>
</evidence>
<evidence type="ECO:0000256" key="7">
    <source>
        <dbReference type="ARBA" id="ARBA00022527"/>
    </source>
</evidence>
<dbReference type="InterPro" id="IPR011009">
    <property type="entry name" value="Kinase-like_dom_sf"/>
</dbReference>
<comment type="similarity">
    <text evidence="4">Belongs to the protein kinase superfamily. CMGC Ser/Thr protein kinase family. CDC2/CDKX subfamily.</text>
</comment>
<keyword evidence="7" id="KW-0723">Serine/threonine-protein kinase</keyword>
<dbReference type="InterPro" id="IPR001179">
    <property type="entry name" value="PPIase_FKBP_dom"/>
</dbReference>
<dbReference type="GO" id="GO:0003755">
    <property type="term" value="F:peptidyl-prolyl cis-trans isomerase activity"/>
    <property type="evidence" value="ECO:0007669"/>
    <property type="project" value="UniProtKB-KW"/>
</dbReference>
<keyword evidence="5" id="KW-0217">Developmental protein</keyword>
<dbReference type="CDD" id="cd07832">
    <property type="entry name" value="STKc_CCRK"/>
    <property type="match status" value="1"/>
</dbReference>
<gene>
    <name evidence="26" type="ORF">GEV33_004574</name>
</gene>
<dbReference type="PROSITE" id="PS50059">
    <property type="entry name" value="FKBP_PPIASE"/>
    <property type="match status" value="1"/>
</dbReference>
<dbReference type="SUPFAM" id="SSF56112">
    <property type="entry name" value="Protein kinase-like (PK-like)"/>
    <property type="match status" value="1"/>
</dbReference>
<feature type="binding site" evidence="21">
    <location>
        <position position="33"/>
    </location>
    <ligand>
        <name>ATP</name>
        <dbReference type="ChEBI" id="CHEBI:30616"/>
    </ligand>
</feature>
<evidence type="ECO:0000256" key="21">
    <source>
        <dbReference type="PROSITE-ProRule" id="PRU10141"/>
    </source>
</evidence>
<dbReference type="PANTHER" id="PTHR24056:SF171">
    <property type="entry name" value="CYCLIN-DEPENDENT KINASE 20"/>
    <property type="match status" value="1"/>
</dbReference>
<proteinExistence type="inferred from homology"/>
<dbReference type="Gene3D" id="3.10.50.40">
    <property type="match status" value="1"/>
</dbReference>
<comment type="catalytic activity">
    <reaction evidence="18">
        <text>L-seryl-[protein] + ATP = O-phospho-L-seryl-[protein] + ADP + H(+)</text>
        <dbReference type="Rhea" id="RHEA:17989"/>
        <dbReference type="Rhea" id="RHEA-COMP:9863"/>
        <dbReference type="Rhea" id="RHEA-COMP:11604"/>
        <dbReference type="ChEBI" id="CHEBI:15378"/>
        <dbReference type="ChEBI" id="CHEBI:29999"/>
        <dbReference type="ChEBI" id="CHEBI:30616"/>
        <dbReference type="ChEBI" id="CHEBI:83421"/>
        <dbReference type="ChEBI" id="CHEBI:456216"/>
        <dbReference type="EC" id="2.7.11.22"/>
    </reaction>
</comment>
<dbReference type="InterPro" id="IPR046357">
    <property type="entry name" value="PPIase_dom_sf"/>
</dbReference>
<feature type="repeat" description="TPR" evidence="20">
    <location>
        <begin position="559"/>
        <end position="592"/>
    </location>
</feature>
<keyword evidence="10 21" id="KW-0547">Nucleotide-binding</keyword>
<dbReference type="InterPro" id="IPR017441">
    <property type="entry name" value="Protein_kinase_ATP_BS"/>
</dbReference>
<keyword evidence="12 21" id="KW-0067">ATP-binding</keyword>
<evidence type="ECO:0000259" key="24">
    <source>
        <dbReference type="PROSITE" id="PS50011"/>
    </source>
</evidence>
<dbReference type="GO" id="GO:0051301">
    <property type="term" value="P:cell division"/>
    <property type="evidence" value="ECO:0007669"/>
    <property type="project" value="UniProtKB-KW"/>
</dbReference>
<comment type="subcellular location">
    <subcellularLocation>
        <location evidence="2">Cell projection</location>
        <location evidence="2">Cilium</location>
    </subcellularLocation>
    <subcellularLocation>
        <location evidence="3">Cytoplasm</location>
    </subcellularLocation>
    <subcellularLocation>
        <location evidence="1">Nucleus</location>
    </subcellularLocation>
</comment>
<feature type="compositionally biased region" description="Basic and acidic residues" evidence="22">
    <location>
        <begin position="308"/>
        <end position="318"/>
    </location>
</feature>
<accession>A0A8J6HP40</accession>
<evidence type="ECO:0000256" key="15">
    <source>
        <dbReference type="ARBA" id="ARBA00023273"/>
    </source>
</evidence>
<dbReference type="AlphaFoldDB" id="A0A8J6HP40"/>
<dbReference type="GO" id="GO:0005737">
    <property type="term" value="C:cytoplasm"/>
    <property type="evidence" value="ECO:0007669"/>
    <property type="project" value="UniProtKB-SubCell"/>
</dbReference>
<keyword evidence="23" id="KW-0472">Membrane</keyword>
<keyword evidence="15" id="KW-0966">Cell projection</keyword>
<dbReference type="InterPro" id="IPR000719">
    <property type="entry name" value="Prot_kinase_dom"/>
</dbReference>
<evidence type="ECO:0000256" key="20">
    <source>
        <dbReference type="PROSITE-ProRule" id="PRU00339"/>
    </source>
</evidence>
<dbReference type="SUPFAM" id="SSF54534">
    <property type="entry name" value="FKBP-like"/>
    <property type="match status" value="1"/>
</dbReference>
<evidence type="ECO:0000313" key="27">
    <source>
        <dbReference type="Proteomes" id="UP000719412"/>
    </source>
</evidence>
<evidence type="ECO:0000256" key="1">
    <source>
        <dbReference type="ARBA" id="ARBA00004123"/>
    </source>
</evidence>
<sequence length="666" mass="74989">MENYKLLGKIGKGAHGLVFKALDLHNNRTVALKQITIANVSNGIPKNTMREICVLRALQSKHIVELIDVLNVDSTVLLVMEYSQRSLAEVLKDIEKPLTMPQIKTYTKMILLGIDAMHSSRIMHRDLKPANLLIDNHGVLKIADFGLSRIYNENKDRLYTHQVGTRWYRAPELLYGSQRYTPAVDMWAVGCILAEMIDKQPLFPGETDIAQLAIVIATLGTPNDEVWPSLTSLPDYNKIAFTHSDGLPWEEKFQDCDEHTVDVIGKILQYDHNRRLEAKKALNHPFFFTRPLPYKGETDTNRAATNTDPEKKPSKSDLNDDSSSPRPEKIDEEPEWIDLLGSESLLKKITKVGQPDTRPQRLQKCTINYELTLSDGTFVERKENQEIQLGDCEVVQGLDVALGLMNVKERCVLKIEPRLAFGTIGLSPKIPPNSVVIYDIELVAVEPEDDPEALPISERKIQGNKKRERGNWWYGRGENTLAIQCYRRALDYLDEVEVGIDSTESAAAAEEVTDSTLQNLLEDRISVCNNMAAAQIKLELYDAALNSLQTVLRCQPNNVKALFRKAKVHKAKNDLNAALKCLKKADEVSPNNPDVQKEVATVTKLIQRQKVTERELAKRMFGEQKSAAREERKKDTRNKLLVWSATLAASFAIGLAGVAAYRLKFA</sequence>
<dbReference type="InterPro" id="IPR050108">
    <property type="entry name" value="CDK"/>
</dbReference>
<evidence type="ECO:0000259" key="25">
    <source>
        <dbReference type="PROSITE" id="PS50059"/>
    </source>
</evidence>
<dbReference type="InterPro" id="IPR008271">
    <property type="entry name" value="Ser/Thr_kinase_AS"/>
</dbReference>
<evidence type="ECO:0000256" key="16">
    <source>
        <dbReference type="ARBA" id="ARBA00023306"/>
    </source>
</evidence>
<keyword evidence="14" id="KW-0539">Nucleus</keyword>
<evidence type="ECO:0000256" key="19">
    <source>
        <dbReference type="PROSITE-ProRule" id="PRU00277"/>
    </source>
</evidence>
<dbReference type="PROSITE" id="PS00107">
    <property type="entry name" value="PROTEIN_KINASE_ATP"/>
    <property type="match status" value="1"/>
</dbReference>
<comment type="catalytic activity">
    <reaction evidence="19">
        <text>[protein]-peptidylproline (omega=180) = [protein]-peptidylproline (omega=0)</text>
        <dbReference type="Rhea" id="RHEA:16237"/>
        <dbReference type="Rhea" id="RHEA-COMP:10747"/>
        <dbReference type="Rhea" id="RHEA-COMP:10748"/>
        <dbReference type="ChEBI" id="CHEBI:83833"/>
        <dbReference type="ChEBI" id="CHEBI:83834"/>
        <dbReference type="EC" id="5.2.1.8"/>
    </reaction>
</comment>
<evidence type="ECO:0000256" key="11">
    <source>
        <dbReference type="ARBA" id="ARBA00022777"/>
    </source>
</evidence>
<dbReference type="GO" id="GO:0005634">
    <property type="term" value="C:nucleus"/>
    <property type="evidence" value="ECO:0007669"/>
    <property type="project" value="UniProtKB-SubCell"/>
</dbReference>
<keyword evidence="8" id="KW-0132">Cell division</keyword>
<dbReference type="EC" id="5.2.1.8" evidence="19"/>
<dbReference type="FunFam" id="1.10.510.10:FF:000439">
    <property type="entry name" value="Mitogen-activated protein kinase"/>
    <property type="match status" value="1"/>
</dbReference>
<keyword evidence="19" id="KW-0697">Rotamase</keyword>
<dbReference type="InterPro" id="IPR019734">
    <property type="entry name" value="TPR_rpt"/>
</dbReference>
<dbReference type="PANTHER" id="PTHR24056">
    <property type="entry name" value="CELL DIVISION PROTEIN KINASE"/>
    <property type="match status" value="1"/>
</dbReference>
<dbReference type="FunFam" id="3.30.200.20:FF:000579">
    <property type="entry name" value="cyclin-dependent kinase 20"/>
    <property type="match status" value="1"/>
</dbReference>
<comment type="caution">
    <text evidence="26">The sequence shown here is derived from an EMBL/GenBank/DDBJ whole genome shotgun (WGS) entry which is preliminary data.</text>
</comment>
<dbReference type="GO" id="GO:0005929">
    <property type="term" value="C:cilium"/>
    <property type="evidence" value="ECO:0007669"/>
    <property type="project" value="UniProtKB-SubCell"/>
</dbReference>
<keyword evidence="20" id="KW-0802">TPR repeat</keyword>
<dbReference type="GO" id="GO:0005524">
    <property type="term" value="F:ATP binding"/>
    <property type="evidence" value="ECO:0007669"/>
    <property type="project" value="UniProtKB-UniRule"/>
</dbReference>
<dbReference type="GO" id="GO:0004693">
    <property type="term" value="F:cyclin-dependent protein serine/threonine kinase activity"/>
    <property type="evidence" value="ECO:0007669"/>
    <property type="project" value="UniProtKB-EC"/>
</dbReference>
<dbReference type="SUPFAM" id="SSF48452">
    <property type="entry name" value="TPR-like"/>
    <property type="match status" value="1"/>
</dbReference>
<evidence type="ECO:0000256" key="9">
    <source>
        <dbReference type="ARBA" id="ARBA00022679"/>
    </source>
</evidence>
<feature type="region of interest" description="Disordered" evidence="22">
    <location>
        <begin position="293"/>
        <end position="334"/>
    </location>
</feature>
<keyword evidence="11" id="KW-0418">Kinase</keyword>
<evidence type="ECO:0000256" key="8">
    <source>
        <dbReference type="ARBA" id="ARBA00022618"/>
    </source>
</evidence>
<dbReference type="Gene3D" id="1.10.510.10">
    <property type="entry name" value="Transferase(Phosphotransferase) domain 1"/>
    <property type="match status" value="1"/>
</dbReference>
<feature type="domain" description="Protein kinase" evidence="24">
    <location>
        <begin position="4"/>
        <end position="287"/>
    </location>
</feature>
<keyword evidence="23" id="KW-0812">Transmembrane</keyword>
<keyword evidence="19" id="KW-0413">Isomerase</keyword>
<dbReference type="Gene3D" id="1.25.40.10">
    <property type="entry name" value="Tetratricopeptide repeat domain"/>
    <property type="match status" value="1"/>
</dbReference>
<evidence type="ECO:0000256" key="10">
    <source>
        <dbReference type="ARBA" id="ARBA00022741"/>
    </source>
</evidence>
<dbReference type="EMBL" id="JABDTM020018170">
    <property type="protein sequence ID" value="KAH0818219.1"/>
    <property type="molecule type" value="Genomic_DNA"/>
</dbReference>
<evidence type="ECO:0000256" key="3">
    <source>
        <dbReference type="ARBA" id="ARBA00004496"/>
    </source>
</evidence>
<dbReference type="PROSITE" id="PS50005">
    <property type="entry name" value="TPR"/>
    <property type="match status" value="1"/>
</dbReference>
<dbReference type="Pfam" id="PF14559">
    <property type="entry name" value="TPR_19"/>
    <property type="match status" value="1"/>
</dbReference>
<feature type="domain" description="PPIase FKBP-type" evidence="25">
    <location>
        <begin position="362"/>
        <end position="446"/>
    </location>
</feature>
<dbReference type="Pfam" id="PF00069">
    <property type="entry name" value="Pkinase"/>
    <property type="match status" value="1"/>
</dbReference>
<dbReference type="PROSITE" id="PS00108">
    <property type="entry name" value="PROTEIN_KINASE_ST"/>
    <property type="match status" value="1"/>
</dbReference>
<evidence type="ECO:0000313" key="26">
    <source>
        <dbReference type="EMBL" id="KAH0818219.1"/>
    </source>
</evidence>
<dbReference type="InterPro" id="IPR011990">
    <property type="entry name" value="TPR-like_helical_dom_sf"/>
</dbReference>
<keyword evidence="16" id="KW-0131">Cell cycle</keyword>
<dbReference type="PROSITE" id="PS50011">
    <property type="entry name" value="PROTEIN_KINASE_DOM"/>
    <property type="match status" value="1"/>
</dbReference>